<reference evidence="4 5" key="1">
    <citation type="journal article" date="2019" name="Int. J. Syst. Evol. Microbiol.">
        <title>The Global Catalogue of Microorganisms (GCM) 10K type strain sequencing project: providing services to taxonomists for standard genome sequencing and annotation.</title>
        <authorList>
            <consortium name="The Broad Institute Genomics Platform"/>
            <consortium name="The Broad Institute Genome Sequencing Center for Infectious Disease"/>
            <person name="Wu L."/>
            <person name="Ma J."/>
        </authorList>
    </citation>
    <scope>NUCLEOTIDE SEQUENCE [LARGE SCALE GENOMIC DNA]</scope>
    <source>
        <strain evidence="4 5">JCM 15896</strain>
    </source>
</reference>
<dbReference type="SUPFAM" id="SSF54631">
    <property type="entry name" value="CBS-domain pair"/>
    <property type="match status" value="1"/>
</dbReference>
<dbReference type="InterPro" id="IPR000644">
    <property type="entry name" value="CBS_dom"/>
</dbReference>
<organism evidence="4 5">
    <name type="scientific">Aliiglaciecola litoralis</name>
    <dbReference type="NCBI Taxonomy" id="582857"/>
    <lineage>
        <taxon>Bacteria</taxon>
        <taxon>Pseudomonadati</taxon>
        <taxon>Pseudomonadota</taxon>
        <taxon>Gammaproteobacteria</taxon>
        <taxon>Alteromonadales</taxon>
        <taxon>Alteromonadaceae</taxon>
        <taxon>Aliiglaciecola</taxon>
    </lineage>
</organism>
<sequence>MPLQAAQIMTSRLIKLTPEASLHDAHEITREKGIRHLPVVNQHTHQLIGIVTQKDLIANVIRSIALYGTEELLEREKQTSIMEIVRCDFASVKKNDELRDIVPYFLDNKHGCLPVVDDNQCIIGIITSSDFVKLSMQLLDQTENSN</sequence>
<keyword evidence="1 2" id="KW-0129">CBS domain</keyword>
<dbReference type="SMART" id="SM00116">
    <property type="entry name" value="CBS"/>
    <property type="match status" value="2"/>
</dbReference>
<feature type="domain" description="CBS" evidence="3">
    <location>
        <begin position="9"/>
        <end position="66"/>
    </location>
</feature>
<dbReference type="InterPro" id="IPR046342">
    <property type="entry name" value="CBS_dom_sf"/>
</dbReference>
<dbReference type="InterPro" id="IPR051257">
    <property type="entry name" value="Diverse_CBS-Domain"/>
</dbReference>
<name>A0ABN1LMM9_9ALTE</name>
<gene>
    <name evidence="4" type="ORF">GCM10009114_26030</name>
</gene>
<dbReference type="Gene3D" id="3.10.580.10">
    <property type="entry name" value="CBS-domain"/>
    <property type="match status" value="1"/>
</dbReference>
<comment type="caution">
    <text evidence="4">The sequence shown here is derived from an EMBL/GenBank/DDBJ whole genome shotgun (WGS) entry which is preliminary data.</text>
</comment>
<dbReference type="Proteomes" id="UP001500359">
    <property type="component" value="Unassembled WGS sequence"/>
</dbReference>
<evidence type="ECO:0000313" key="4">
    <source>
        <dbReference type="EMBL" id="GAA0858013.1"/>
    </source>
</evidence>
<dbReference type="RefSeq" id="WP_343860649.1">
    <property type="nucleotide sequence ID" value="NZ_BAAAFD010000007.1"/>
</dbReference>
<proteinExistence type="predicted"/>
<evidence type="ECO:0000256" key="2">
    <source>
        <dbReference type="PROSITE-ProRule" id="PRU00703"/>
    </source>
</evidence>
<protein>
    <submittedName>
        <fullName evidence="4">CBS domain-containing protein</fullName>
    </submittedName>
</protein>
<dbReference type="EMBL" id="BAAAFD010000007">
    <property type="protein sequence ID" value="GAA0858013.1"/>
    <property type="molecule type" value="Genomic_DNA"/>
</dbReference>
<accession>A0ABN1LMM9</accession>
<evidence type="ECO:0000313" key="5">
    <source>
        <dbReference type="Proteomes" id="UP001500359"/>
    </source>
</evidence>
<keyword evidence="5" id="KW-1185">Reference proteome</keyword>
<feature type="domain" description="CBS" evidence="3">
    <location>
        <begin position="84"/>
        <end position="141"/>
    </location>
</feature>
<dbReference type="PANTHER" id="PTHR43080:SF2">
    <property type="entry name" value="CBS DOMAIN-CONTAINING PROTEIN"/>
    <property type="match status" value="1"/>
</dbReference>
<dbReference type="Pfam" id="PF00571">
    <property type="entry name" value="CBS"/>
    <property type="match status" value="2"/>
</dbReference>
<evidence type="ECO:0000256" key="1">
    <source>
        <dbReference type="ARBA" id="ARBA00023122"/>
    </source>
</evidence>
<dbReference type="PROSITE" id="PS51371">
    <property type="entry name" value="CBS"/>
    <property type="match status" value="2"/>
</dbReference>
<dbReference type="PANTHER" id="PTHR43080">
    <property type="entry name" value="CBS DOMAIN-CONTAINING PROTEIN CBSX3, MITOCHONDRIAL"/>
    <property type="match status" value="1"/>
</dbReference>
<evidence type="ECO:0000259" key="3">
    <source>
        <dbReference type="PROSITE" id="PS51371"/>
    </source>
</evidence>